<accession>A0AAD4VIG0</accession>
<evidence type="ECO:0000256" key="3">
    <source>
        <dbReference type="ARBA" id="ARBA00022679"/>
    </source>
</evidence>
<keyword evidence="11" id="KW-0325">Glycoprotein</keyword>
<dbReference type="GO" id="GO:0004674">
    <property type="term" value="F:protein serine/threonine kinase activity"/>
    <property type="evidence" value="ECO:0007669"/>
    <property type="project" value="UniProtKB-KW"/>
</dbReference>
<dbReference type="GO" id="GO:0005886">
    <property type="term" value="C:plasma membrane"/>
    <property type="evidence" value="ECO:0007669"/>
    <property type="project" value="UniProtKB-ARBA"/>
</dbReference>
<keyword evidence="10 13" id="KW-0472">Membrane</keyword>
<keyword evidence="17" id="KW-1185">Reference proteome</keyword>
<feature type="binding site" evidence="12">
    <location>
        <position position="844"/>
    </location>
    <ligand>
        <name>ATP</name>
        <dbReference type="ChEBI" id="CHEBI:30616"/>
    </ligand>
</feature>
<evidence type="ECO:0000256" key="7">
    <source>
        <dbReference type="ARBA" id="ARBA00022777"/>
    </source>
</evidence>
<feature type="domain" description="Protein kinase" evidence="15">
    <location>
        <begin position="350"/>
        <end position="630"/>
    </location>
</feature>
<evidence type="ECO:0000259" key="15">
    <source>
        <dbReference type="PROSITE" id="PS50011"/>
    </source>
</evidence>
<keyword evidence="7" id="KW-0418">Kinase</keyword>
<keyword evidence="8 12" id="KW-0067">ATP-binding</keyword>
<dbReference type="InterPro" id="IPR017441">
    <property type="entry name" value="Protein_kinase_ATP_BS"/>
</dbReference>
<evidence type="ECO:0000256" key="13">
    <source>
        <dbReference type="SAM" id="Phobius"/>
    </source>
</evidence>
<dbReference type="EMBL" id="JAJFAZ020000006">
    <property type="protein sequence ID" value="KAI5325694.1"/>
    <property type="molecule type" value="Genomic_DNA"/>
</dbReference>
<evidence type="ECO:0000256" key="8">
    <source>
        <dbReference type="ARBA" id="ARBA00022840"/>
    </source>
</evidence>
<dbReference type="InterPro" id="IPR001245">
    <property type="entry name" value="Ser-Thr/Tyr_kinase_cat_dom"/>
</dbReference>
<dbReference type="SUPFAM" id="SSF56112">
    <property type="entry name" value="Protein kinase-like (PK-like)"/>
    <property type="match status" value="2"/>
</dbReference>
<feature type="signal peptide" evidence="14">
    <location>
        <begin position="1"/>
        <end position="24"/>
    </location>
</feature>
<dbReference type="GO" id="GO:0030247">
    <property type="term" value="F:polysaccharide binding"/>
    <property type="evidence" value="ECO:0007669"/>
    <property type="project" value="InterPro"/>
</dbReference>
<evidence type="ECO:0000256" key="9">
    <source>
        <dbReference type="ARBA" id="ARBA00022989"/>
    </source>
</evidence>
<proteinExistence type="predicted"/>
<evidence type="ECO:0000256" key="6">
    <source>
        <dbReference type="ARBA" id="ARBA00022741"/>
    </source>
</evidence>
<evidence type="ECO:0000256" key="12">
    <source>
        <dbReference type="PROSITE-ProRule" id="PRU10141"/>
    </source>
</evidence>
<dbReference type="FunFam" id="1.10.510.10:FF:000161">
    <property type="entry name" value="Wall-associated receptor kinase-like 20"/>
    <property type="match status" value="1"/>
</dbReference>
<keyword evidence="6 12" id="KW-0547">Nucleotide-binding</keyword>
<feature type="domain" description="Protein kinase" evidence="15">
    <location>
        <begin position="816"/>
        <end position="1012"/>
    </location>
</feature>
<dbReference type="Pfam" id="PF13947">
    <property type="entry name" value="GUB_WAK_bind"/>
    <property type="match status" value="1"/>
</dbReference>
<dbReference type="InterPro" id="IPR011009">
    <property type="entry name" value="Kinase-like_dom_sf"/>
</dbReference>
<gene>
    <name evidence="16" type="ORF">L3X38_034768</name>
</gene>
<dbReference type="PROSITE" id="PS50011">
    <property type="entry name" value="PROTEIN_KINASE_DOM"/>
    <property type="match status" value="2"/>
</dbReference>
<evidence type="ECO:0000256" key="1">
    <source>
        <dbReference type="ARBA" id="ARBA00004167"/>
    </source>
</evidence>
<reference evidence="16 17" key="1">
    <citation type="journal article" date="2022" name="G3 (Bethesda)">
        <title>Whole-genome sequence and methylome profiling of the almond [Prunus dulcis (Mill.) D.A. Webb] cultivar 'Nonpareil'.</title>
        <authorList>
            <person name="D'Amico-Willman K.M."/>
            <person name="Ouma W.Z."/>
            <person name="Meulia T."/>
            <person name="Sideli G.M."/>
            <person name="Gradziel T.M."/>
            <person name="Fresnedo-Ramirez J."/>
        </authorList>
    </citation>
    <scope>NUCLEOTIDE SEQUENCE [LARGE SCALE GENOMIC DNA]</scope>
    <source>
        <strain evidence="16">Clone GOH B32 T37-40</strain>
    </source>
</reference>
<dbReference type="PROSITE" id="PS00108">
    <property type="entry name" value="PROTEIN_KINASE_ST"/>
    <property type="match status" value="1"/>
</dbReference>
<dbReference type="GO" id="GO:0005524">
    <property type="term" value="F:ATP binding"/>
    <property type="evidence" value="ECO:0007669"/>
    <property type="project" value="UniProtKB-UniRule"/>
</dbReference>
<evidence type="ECO:0000313" key="17">
    <source>
        <dbReference type="Proteomes" id="UP001054821"/>
    </source>
</evidence>
<keyword evidence="9 13" id="KW-1133">Transmembrane helix</keyword>
<evidence type="ECO:0000256" key="14">
    <source>
        <dbReference type="SAM" id="SignalP"/>
    </source>
</evidence>
<dbReference type="Proteomes" id="UP001054821">
    <property type="component" value="Chromosome 6"/>
</dbReference>
<dbReference type="InterPro" id="IPR025287">
    <property type="entry name" value="WAK_GUB"/>
</dbReference>
<evidence type="ECO:0000256" key="4">
    <source>
        <dbReference type="ARBA" id="ARBA00022692"/>
    </source>
</evidence>
<dbReference type="PANTHER" id="PTHR46008:SF25">
    <property type="entry name" value="PROTEIN KINASE DOMAIN-CONTAINING PROTEIN"/>
    <property type="match status" value="1"/>
</dbReference>
<sequence length="1012" mass="112357">MENRAASLLFLTMAILCCTGHTAATVKHCPDCGHKRVPYPLSTSPDCGNQQYKVRCNAGVLWLDTLNSSSYLITSINPLTQRLIIRPPGLANNVTCMAADFKSQGILLDNNLPFNISSSNTVIGMNCSNEILTLSQNCSSNSLCHDYVKHNPMAASACGKFPLCCLYKTGGSNNAYKIRVRKERCSAYVSFVNLDTSSGALSSWPEPGVEIMWELPPEPECKLPIDCGDLMNSVCLADRFGQRRCLCKAGFQWDAINAICHNIKCPNWRRCKRRKKLAPLIGGLVFAAVAMLIGAIIGSVVYKRRDQNVARSAHFSLTKFREDMLNANNSAGKSAKIFTGKEITRATNNFSKDNVLGSGGFGEVFKGVLDDGTITAVKRAKPGNTKGMDQIFNEVRILCQVNHRSLVKLMGCCLELEQPLLIYEYIRNGTLFEHLHTGNFNTSKRVSLTWPMRLTIARQTAEGLAYLHDSVVPRIYHCDIKSSNILLDDKLNAKVADFGLSRLAMTESSHITTCAQGTLGYLDPEYYLNFQLTDKSDVYSFGVVLLELLTSKKAIDFNRQEEDVNLVVYVKNILREERLMDAIDPRIKEGAGIVELETMKALGSLASACLDERRQNRPSMKEVADEIEYIISIVTNQCPVRNRHAALRELRHNSSAISAKHRTRVRPNVVQDPVHRRHTMAGRSEQLLLRHHIHQPGNPTDHNPTRQLRPEHLPAPINCSSNSLCHSFIRDNAVACTRETLCCTFRTGGSQTAYIIRDNADCKDLLNLKCLVDPSSVGANESSSGMAMVVGGVVGIMGIVWIFFTTKEIARATNYFSKDNLIGSGGFGEVFKGTFDDGIITAIKRAKPGNTKGIDQILNKVRILCQVNHRSLVRLLGCCVELDQQPVLIYELVESTDTSKNTHIFTSAQGTLGYLDPEYYINFQLTDKIDVYSFGVVLLELLTSMKVIDFNRGEEDVNLVVYMKRVMKEKRLMDVVDPVIKEGASKLDLGTMKALGFLAASCLDEQRQTGLR</sequence>
<feature type="transmembrane region" description="Helical" evidence="13">
    <location>
        <begin position="785"/>
        <end position="804"/>
    </location>
</feature>
<dbReference type="CDD" id="cd14066">
    <property type="entry name" value="STKc_IRAK"/>
    <property type="match status" value="1"/>
</dbReference>
<protein>
    <recommendedName>
        <fullName evidence="15">Protein kinase domain-containing protein</fullName>
    </recommendedName>
</protein>
<feature type="binding site" evidence="12">
    <location>
        <position position="378"/>
    </location>
    <ligand>
        <name>ATP</name>
        <dbReference type="ChEBI" id="CHEBI:30616"/>
    </ligand>
</feature>
<evidence type="ECO:0000256" key="5">
    <source>
        <dbReference type="ARBA" id="ARBA00022729"/>
    </source>
</evidence>
<dbReference type="Gene3D" id="1.10.510.10">
    <property type="entry name" value="Transferase(Phosphotransferase) domain 1"/>
    <property type="match status" value="2"/>
</dbReference>
<evidence type="ECO:0000313" key="16">
    <source>
        <dbReference type="EMBL" id="KAI5325694.1"/>
    </source>
</evidence>
<dbReference type="AlphaFoldDB" id="A0AAD4VIG0"/>
<evidence type="ECO:0000256" key="11">
    <source>
        <dbReference type="ARBA" id="ARBA00023180"/>
    </source>
</evidence>
<keyword evidence="3" id="KW-0808">Transferase</keyword>
<evidence type="ECO:0000256" key="2">
    <source>
        <dbReference type="ARBA" id="ARBA00022527"/>
    </source>
</evidence>
<dbReference type="PANTHER" id="PTHR46008">
    <property type="entry name" value="LEAF RUST 10 DISEASE-RESISTANCE LOCUS RECEPTOR-LIKE PROTEIN KINASE-LIKE 1.4"/>
    <property type="match status" value="1"/>
</dbReference>
<comment type="caution">
    <text evidence="16">The sequence shown here is derived from an EMBL/GenBank/DDBJ whole genome shotgun (WGS) entry which is preliminary data.</text>
</comment>
<organism evidence="16 17">
    <name type="scientific">Prunus dulcis</name>
    <name type="common">Almond</name>
    <name type="synonym">Amygdalus dulcis</name>
    <dbReference type="NCBI Taxonomy" id="3755"/>
    <lineage>
        <taxon>Eukaryota</taxon>
        <taxon>Viridiplantae</taxon>
        <taxon>Streptophyta</taxon>
        <taxon>Embryophyta</taxon>
        <taxon>Tracheophyta</taxon>
        <taxon>Spermatophyta</taxon>
        <taxon>Magnoliopsida</taxon>
        <taxon>eudicotyledons</taxon>
        <taxon>Gunneridae</taxon>
        <taxon>Pentapetalae</taxon>
        <taxon>rosids</taxon>
        <taxon>fabids</taxon>
        <taxon>Rosales</taxon>
        <taxon>Rosaceae</taxon>
        <taxon>Amygdaloideae</taxon>
        <taxon>Amygdaleae</taxon>
        <taxon>Prunus</taxon>
    </lineage>
</organism>
<keyword evidence="5 14" id="KW-0732">Signal</keyword>
<dbReference type="SMART" id="SM00220">
    <property type="entry name" value="S_TKc"/>
    <property type="match status" value="1"/>
</dbReference>
<evidence type="ECO:0000256" key="10">
    <source>
        <dbReference type="ARBA" id="ARBA00023136"/>
    </source>
</evidence>
<dbReference type="InterPro" id="IPR008271">
    <property type="entry name" value="Ser/Thr_kinase_AS"/>
</dbReference>
<dbReference type="PROSITE" id="PS00107">
    <property type="entry name" value="PROTEIN_KINASE_ATP"/>
    <property type="match status" value="2"/>
</dbReference>
<feature type="transmembrane region" description="Helical" evidence="13">
    <location>
        <begin position="277"/>
        <end position="302"/>
    </location>
</feature>
<keyword evidence="2" id="KW-0723">Serine/threonine-protein kinase</keyword>
<dbReference type="Pfam" id="PF00069">
    <property type="entry name" value="Pkinase"/>
    <property type="match status" value="1"/>
</dbReference>
<keyword evidence="4 13" id="KW-0812">Transmembrane</keyword>
<dbReference type="FunFam" id="3.30.200.20:FF:000446">
    <property type="entry name" value="Wall-associated receptor kinase-like 20"/>
    <property type="match status" value="1"/>
</dbReference>
<name>A0AAD4VIG0_PRUDU</name>
<dbReference type="Pfam" id="PF07714">
    <property type="entry name" value="PK_Tyr_Ser-Thr"/>
    <property type="match status" value="1"/>
</dbReference>
<comment type="subcellular location">
    <subcellularLocation>
        <location evidence="1">Membrane</location>
        <topology evidence="1">Single-pass membrane protein</topology>
    </subcellularLocation>
</comment>
<dbReference type="Gene3D" id="3.30.200.20">
    <property type="entry name" value="Phosphorylase Kinase, domain 1"/>
    <property type="match status" value="2"/>
</dbReference>
<dbReference type="InterPro" id="IPR000719">
    <property type="entry name" value="Prot_kinase_dom"/>
</dbReference>
<feature type="chain" id="PRO_5041912203" description="Protein kinase domain-containing protein" evidence="14">
    <location>
        <begin position="25"/>
        <end position="1012"/>
    </location>
</feature>